<protein>
    <submittedName>
        <fullName evidence="8">IMP dehydrogenase</fullName>
    </submittedName>
</protein>
<dbReference type="InterPro" id="IPR013149">
    <property type="entry name" value="ADH-like_C"/>
</dbReference>
<dbReference type="EMBL" id="DSPX01000065">
    <property type="protein sequence ID" value="HGG00368.1"/>
    <property type="molecule type" value="Genomic_DNA"/>
</dbReference>
<comment type="caution">
    <text evidence="8">The sequence shown here is derived from an EMBL/GenBank/DDBJ whole genome shotgun (WGS) entry which is preliminary data.</text>
</comment>
<dbReference type="PANTHER" id="PTHR42813">
    <property type="entry name" value="ZINC-TYPE ALCOHOL DEHYDROGENASE-LIKE"/>
    <property type="match status" value="1"/>
</dbReference>
<evidence type="ECO:0000256" key="2">
    <source>
        <dbReference type="ARBA" id="ARBA00022723"/>
    </source>
</evidence>
<evidence type="ECO:0000256" key="1">
    <source>
        <dbReference type="ARBA" id="ARBA00001947"/>
    </source>
</evidence>
<dbReference type="SUPFAM" id="SSF50129">
    <property type="entry name" value="GroES-like"/>
    <property type="match status" value="1"/>
</dbReference>
<dbReference type="AlphaFoldDB" id="A0A7C3ZV79"/>
<dbReference type="InterPro" id="IPR036291">
    <property type="entry name" value="NAD(P)-bd_dom_sf"/>
</dbReference>
<organism evidence="8">
    <name type="scientific">Planktothricoides sp. SpSt-374</name>
    <dbReference type="NCBI Taxonomy" id="2282167"/>
    <lineage>
        <taxon>Bacteria</taxon>
        <taxon>Bacillati</taxon>
        <taxon>Cyanobacteriota</taxon>
        <taxon>Cyanophyceae</taxon>
        <taxon>Oscillatoriophycideae</taxon>
        <taxon>Oscillatoriales</taxon>
        <taxon>Oscillatoriaceae</taxon>
        <taxon>Planktothricoides</taxon>
    </lineage>
</organism>
<feature type="domain" description="Alcohol dehydrogenase-like C-terminal" evidence="6">
    <location>
        <begin position="179"/>
        <end position="302"/>
    </location>
</feature>
<keyword evidence="4" id="KW-0560">Oxidoreductase</keyword>
<comment type="similarity">
    <text evidence="5">Belongs to the zinc-containing alcohol dehydrogenase family.</text>
</comment>
<comment type="cofactor">
    <cofactor evidence="1 5">
        <name>Zn(2+)</name>
        <dbReference type="ChEBI" id="CHEBI:29105"/>
    </cofactor>
</comment>
<dbReference type="InterPro" id="IPR011032">
    <property type="entry name" value="GroES-like_sf"/>
</dbReference>
<evidence type="ECO:0000313" key="8">
    <source>
        <dbReference type="EMBL" id="HGG00368.1"/>
    </source>
</evidence>
<sequence>MRATIYYAPGDVRVESVPDPVIEQSTDAIVRITHACICGSDLWFYRGLQDWQPGWRAGHEWMGVVEEVGADVRTIKKGDRVLAPFAFSDGSCEFCGKGLQTSCIQGGFWGGKNNGGQAEAVRAPLADGTLVVIPKAVENDDSLLTAILPLTDVMSTGHHAAVSAGVHDGSIVAVVGDGAVGLCGVLAAKRLGAARIIILGHHEQRLEIARQFGATDVVTSRGEDAIGAVLEMTQGGAESVLECVGSESSMASAIAIARPGGTIGFVGMPHGSQTINLPRLFMSNIALRGGVAPARAYIPELLADVVVGKLDPSPVLDMTVKLDEVPRGYAAMDNREAIKVMVRPSNV</sequence>
<dbReference type="PANTHER" id="PTHR42813:SF2">
    <property type="entry name" value="DEHYDROGENASE, ZINC-CONTAINING, PUTATIVE (AFU_ORTHOLOGUE AFUA_2G02810)-RELATED"/>
    <property type="match status" value="1"/>
</dbReference>
<feature type="domain" description="Alcohol dehydrogenase-like N-terminal" evidence="7">
    <location>
        <begin position="25"/>
        <end position="126"/>
    </location>
</feature>
<dbReference type="GO" id="GO:0008270">
    <property type="term" value="F:zinc ion binding"/>
    <property type="evidence" value="ECO:0007669"/>
    <property type="project" value="InterPro"/>
</dbReference>
<name>A0A7C3ZV79_9CYAN</name>
<dbReference type="PROSITE" id="PS00059">
    <property type="entry name" value="ADH_ZINC"/>
    <property type="match status" value="1"/>
</dbReference>
<evidence type="ECO:0000256" key="4">
    <source>
        <dbReference type="ARBA" id="ARBA00023002"/>
    </source>
</evidence>
<evidence type="ECO:0000259" key="7">
    <source>
        <dbReference type="Pfam" id="PF08240"/>
    </source>
</evidence>
<accession>A0A7C3ZV79</accession>
<evidence type="ECO:0000256" key="5">
    <source>
        <dbReference type="RuleBase" id="RU361277"/>
    </source>
</evidence>
<dbReference type="InterPro" id="IPR002328">
    <property type="entry name" value="ADH_Zn_CS"/>
</dbReference>
<evidence type="ECO:0000259" key="6">
    <source>
        <dbReference type="Pfam" id="PF00107"/>
    </source>
</evidence>
<reference evidence="8" key="1">
    <citation type="journal article" date="2020" name="mSystems">
        <title>Genome- and Community-Level Interaction Insights into Carbon Utilization and Element Cycling Functions of Hydrothermarchaeota in Hydrothermal Sediment.</title>
        <authorList>
            <person name="Zhou Z."/>
            <person name="Liu Y."/>
            <person name="Xu W."/>
            <person name="Pan J."/>
            <person name="Luo Z.H."/>
            <person name="Li M."/>
        </authorList>
    </citation>
    <scope>NUCLEOTIDE SEQUENCE [LARGE SCALE GENOMIC DNA]</scope>
    <source>
        <strain evidence="8">SpSt-374</strain>
    </source>
</reference>
<dbReference type="GO" id="GO:0016491">
    <property type="term" value="F:oxidoreductase activity"/>
    <property type="evidence" value="ECO:0007669"/>
    <property type="project" value="UniProtKB-KW"/>
</dbReference>
<proteinExistence type="inferred from homology"/>
<dbReference type="SUPFAM" id="SSF51735">
    <property type="entry name" value="NAD(P)-binding Rossmann-fold domains"/>
    <property type="match status" value="1"/>
</dbReference>
<dbReference type="Gene3D" id="3.90.180.10">
    <property type="entry name" value="Medium-chain alcohol dehydrogenases, catalytic domain"/>
    <property type="match status" value="1"/>
</dbReference>
<dbReference type="Gene3D" id="3.40.50.720">
    <property type="entry name" value="NAD(P)-binding Rossmann-like Domain"/>
    <property type="match status" value="1"/>
</dbReference>
<dbReference type="Pfam" id="PF08240">
    <property type="entry name" value="ADH_N"/>
    <property type="match status" value="1"/>
</dbReference>
<evidence type="ECO:0000256" key="3">
    <source>
        <dbReference type="ARBA" id="ARBA00022833"/>
    </source>
</evidence>
<dbReference type="CDD" id="cd08287">
    <property type="entry name" value="FDH_like_ADH3"/>
    <property type="match status" value="1"/>
</dbReference>
<keyword evidence="3 5" id="KW-0862">Zinc</keyword>
<gene>
    <name evidence="8" type="ORF">ENR15_06880</name>
</gene>
<dbReference type="InterPro" id="IPR013154">
    <property type="entry name" value="ADH-like_N"/>
</dbReference>
<dbReference type="Pfam" id="PF00107">
    <property type="entry name" value="ADH_zinc_N"/>
    <property type="match status" value="1"/>
</dbReference>
<keyword evidence="2 5" id="KW-0479">Metal-binding</keyword>